<evidence type="ECO:0008006" key="2">
    <source>
        <dbReference type="Google" id="ProtNLM"/>
    </source>
</evidence>
<name>A0A1B1TFE0_9ARCH</name>
<accession>A0A1B1TFE0</accession>
<evidence type="ECO:0000313" key="1">
    <source>
        <dbReference type="EMBL" id="ANV80984.1"/>
    </source>
</evidence>
<dbReference type="Gene3D" id="3.40.30.10">
    <property type="entry name" value="Glutaredoxin"/>
    <property type="match status" value="1"/>
</dbReference>
<reference evidence="1" key="2">
    <citation type="journal article" date="2015" name="ISME J.">
        <title>A new class of marine Euryarchaeota group II from the Mediterranean deep chlorophyll maximum.</title>
        <authorList>
            <person name="Martin-Cuadrado A.B."/>
            <person name="Garcia-Heredia I."/>
            <person name="Molto A.G."/>
            <person name="Lopez-Ubeda R."/>
            <person name="Kimes N."/>
            <person name="Lopez-Garcia P."/>
            <person name="Moreira D."/>
            <person name="Rodriguez-Valera F."/>
        </authorList>
    </citation>
    <scope>NUCLEOTIDE SEQUENCE</scope>
</reference>
<dbReference type="InterPro" id="IPR036249">
    <property type="entry name" value="Thioredoxin-like_sf"/>
</dbReference>
<protein>
    <recommendedName>
        <fullName evidence="2">Thioredoxin domain-containing protein</fullName>
    </recommendedName>
</protein>
<organism evidence="1">
    <name type="scientific">uncultured Poseidoniia archaeon</name>
    <dbReference type="NCBI Taxonomy" id="1697135"/>
    <lineage>
        <taxon>Archaea</taxon>
        <taxon>Methanobacteriati</taxon>
        <taxon>Thermoplasmatota</taxon>
        <taxon>Candidatus Poseidoniia</taxon>
        <taxon>environmental samples</taxon>
    </lineage>
</organism>
<proteinExistence type="predicted"/>
<dbReference type="PROSITE" id="PS51257">
    <property type="entry name" value="PROKAR_LIPOPROTEIN"/>
    <property type="match status" value="1"/>
</dbReference>
<dbReference type="SUPFAM" id="SSF52833">
    <property type="entry name" value="Thioredoxin-like"/>
    <property type="match status" value="1"/>
</dbReference>
<sequence length="196" mass="21857">MIKKTIFLVFIFLVSSLAGCIAEDQSIVKEEIIESSVPERISFTSPIMGDENNSNLDLNEYVSNNSVLLIWVAANCKGCHDWTDVFAEEVNNGNLSNNSILSIHRYAAFESPSSIENVYGKNATNPVSWPLLLPTENTQLFDLDTGLESEYSIYDAFGNPSTPTLQIMDSTGRLTWTSKTYWATEELVEEIKGLLE</sequence>
<dbReference type="EMBL" id="KP211914">
    <property type="protein sequence ID" value="ANV80984.1"/>
    <property type="molecule type" value="Genomic_DNA"/>
</dbReference>
<reference evidence="1" key="1">
    <citation type="submission" date="2014-11" db="EMBL/GenBank/DDBJ databases">
        <authorList>
            <person name="Zhu J."/>
            <person name="Qi W."/>
            <person name="Song R."/>
        </authorList>
    </citation>
    <scope>NUCLEOTIDE SEQUENCE</scope>
</reference>
<dbReference type="AlphaFoldDB" id="A0A1B1TFE0"/>